<keyword evidence="3" id="KW-0804">Transcription</keyword>
<dbReference type="Gene3D" id="2.170.150.80">
    <property type="entry name" value="NAC domain"/>
    <property type="match status" value="1"/>
</dbReference>
<evidence type="ECO:0000256" key="2">
    <source>
        <dbReference type="ARBA" id="ARBA00023125"/>
    </source>
</evidence>
<accession>A0AA88RCU3</accession>
<dbReference type="EMBL" id="JAVXUO010001377">
    <property type="protein sequence ID" value="KAK2982899.1"/>
    <property type="molecule type" value="Genomic_DNA"/>
</dbReference>
<dbReference type="Proteomes" id="UP001187471">
    <property type="component" value="Unassembled WGS sequence"/>
</dbReference>
<dbReference type="FunFam" id="2.170.150.80:FF:000006">
    <property type="entry name" value="NAC domain-containing protein 100-like"/>
    <property type="match status" value="1"/>
</dbReference>
<proteinExistence type="predicted"/>
<keyword evidence="1" id="KW-0805">Transcription regulation</keyword>
<keyword evidence="4" id="KW-0539">Nucleus</keyword>
<sequence>MIERFQAFELICFSGSNQHLEVYEYPSASVTEMEGELKEDTLPPGFRFHPTDEELITCYLINKISDSSFTGRAITDVDLNKSEPWDLPGKAKMGEKEWYFFSLRDRKYPTGVRTNRATNTGYWKTTGKDKEIFNSVSLELVGMKKTLVFYRGRAPRGEKTNWVMHEYRLHAKSSYRTAKDEWVVCRVFQKSAGGKKYPSNHTRAVNPYNLDIGQSAIPPQMMQAENFQFPVGRTYVSNAELAELTRVFRGGSTSMNMPIQTQLNFPAAGGGGVGGGGCFTISGLNLNLGGSTSVQPYLRPTPTPMNQPQDMTSSMLTNCTIGNDGAGYGPDHMHNANGLNNRFMNMDQCADLDNYWPSY</sequence>
<name>A0AA88RCU3_9ASTE</name>
<evidence type="ECO:0000256" key="4">
    <source>
        <dbReference type="ARBA" id="ARBA00023242"/>
    </source>
</evidence>
<evidence type="ECO:0000313" key="6">
    <source>
        <dbReference type="EMBL" id="KAK2982899.1"/>
    </source>
</evidence>
<dbReference type="PANTHER" id="PTHR31744:SF115">
    <property type="entry name" value="NAC DOMAIN CONTAINING PROTEIN 38"/>
    <property type="match status" value="1"/>
</dbReference>
<reference evidence="6" key="1">
    <citation type="submission" date="2022-12" db="EMBL/GenBank/DDBJ databases">
        <title>Draft genome assemblies for two species of Escallonia (Escalloniales).</title>
        <authorList>
            <person name="Chanderbali A."/>
            <person name="Dervinis C."/>
            <person name="Anghel I."/>
            <person name="Soltis D."/>
            <person name="Soltis P."/>
            <person name="Zapata F."/>
        </authorList>
    </citation>
    <scope>NUCLEOTIDE SEQUENCE</scope>
    <source>
        <strain evidence="6">UCBG92.1500</strain>
        <tissue evidence="6">Leaf</tissue>
    </source>
</reference>
<evidence type="ECO:0000256" key="1">
    <source>
        <dbReference type="ARBA" id="ARBA00023015"/>
    </source>
</evidence>
<gene>
    <name evidence="6" type="ORF">RJ640_003555</name>
</gene>
<organism evidence="6 7">
    <name type="scientific">Escallonia rubra</name>
    <dbReference type="NCBI Taxonomy" id="112253"/>
    <lineage>
        <taxon>Eukaryota</taxon>
        <taxon>Viridiplantae</taxon>
        <taxon>Streptophyta</taxon>
        <taxon>Embryophyta</taxon>
        <taxon>Tracheophyta</taxon>
        <taxon>Spermatophyta</taxon>
        <taxon>Magnoliopsida</taxon>
        <taxon>eudicotyledons</taxon>
        <taxon>Gunneridae</taxon>
        <taxon>Pentapetalae</taxon>
        <taxon>asterids</taxon>
        <taxon>campanulids</taxon>
        <taxon>Escalloniales</taxon>
        <taxon>Escalloniaceae</taxon>
        <taxon>Escallonia</taxon>
    </lineage>
</organism>
<dbReference type="GO" id="GO:0006355">
    <property type="term" value="P:regulation of DNA-templated transcription"/>
    <property type="evidence" value="ECO:0007669"/>
    <property type="project" value="InterPro"/>
</dbReference>
<dbReference type="SUPFAM" id="SSF101941">
    <property type="entry name" value="NAC domain"/>
    <property type="match status" value="1"/>
</dbReference>
<keyword evidence="7" id="KW-1185">Reference proteome</keyword>
<comment type="caution">
    <text evidence="6">The sequence shown here is derived from an EMBL/GenBank/DDBJ whole genome shotgun (WGS) entry which is preliminary data.</text>
</comment>
<dbReference type="PROSITE" id="PS51005">
    <property type="entry name" value="NAC"/>
    <property type="match status" value="1"/>
</dbReference>
<dbReference type="GO" id="GO:0000976">
    <property type="term" value="F:transcription cis-regulatory region binding"/>
    <property type="evidence" value="ECO:0007669"/>
    <property type="project" value="UniProtKB-ARBA"/>
</dbReference>
<dbReference type="PANTHER" id="PTHR31744">
    <property type="entry name" value="PROTEIN CUP-SHAPED COTYLEDON 2-RELATED"/>
    <property type="match status" value="1"/>
</dbReference>
<dbReference type="InterPro" id="IPR003441">
    <property type="entry name" value="NAC-dom"/>
</dbReference>
<dbReference type="InterPro" id="IPR036093">
    <property type="entry name" value="NAC_dom_sf"/>
</dbReference>
<dbReference type="AlphaFoldDB" id="A0AA88RCU3"/>
<evidence type="ECO:0000259" key="5">
    <source>
        <dbReference type="PROSITE" id="PS51005"/>
    </source>
</evidence>
<evidence type="ECO:0000256" key="3">
    <source>
        <dbReference type="ARBA" id="ARBA00023163"/>
    </source>
</evidence>
<evidence type="ECO:0000313" key="7">
    <source>
        <dbReference type="Proteomes" id="UP001187471"/>
    </source>
</evidence>
<keyword evidence="2" id="KW-0238">DNA-binding</keyword>
<dbReference type="Pfam" id="PF02365">
    <property type="entry name" value="NAM"/>
    <property type="match status" value="1"/>
</dbReference>
<feature type="domain" description="NAC" evidence="5">
    <location>
        <begin position="42"/>
        <end position="190"/>
    </location>
</feature>
<protein>
    <recommendedName>
        <fullName evidence="5">NAC domain-containing protein</fullName>
    </recommendedName>
</protein>